<evidence type="ECO:0000256" key="3">
    <source>
        <dbReference type="ARBA" id="ARBA00023125"/>
    </source>
</evidence>
<dbReference type="EMBL" id="KL660686">
    <property type="protein sequence ID" value="KFA64409.1"/>
    <property type="molecule type" value="Genomic_DNA"/>
</dbReference>
<feature type="domain" description="BHLH" evidence="7">
    <location>
        <begin position="49"/>
        <end position="100"/>
    </location>
</feature>
<dbReference type="OrthoDB" id="5778525at2759"/>
<evidence type="ECO:0000256" key="2">
    <source>
        <dbReference type="ARBA" id="ARBA00023015"/>
    </source>
</evidence>
<keyword evidence="4" id="KW-0804">Transcription</keyword>
<gene>
    <name evidence="8" type="ORF">S40285_01057</name>
</gene>
<dbReference type="PROSITE" id="PS50888">
    <property type="entry name" value="BHLH"/>
    <property type="match status" value="1"/>
</dbReference>
<evidence type="ECO:0000256" key="6">
    <source>
        <dbReference type="SAM" id="MobiDB-lite"/>
    </source>
</evidence>
<dbReference type="STRING" id="1283841.A0A084QKC4"/>
<dbReference type="InParanoid" id="A0A084QKC4"/>
<comment type="subcellular location">
    <subcellularLocation>
        <location evidence="1">Nucleus</location>
    </subcellularLocation>
</comment>
<dbReference type="HOGENOM" id="CLU_126658_3_0_1"/>
<feature type="compositionally biased region" description="Basic and acidic residues" evidence="6">
    <location>
        <begin position="10"/>
        <end position="20"/>
    </location>
</feature>
<evidence type="ECO:0000256" key="1">
    <source>
        <dbReference type="ARBA" id="ARBA00004123"/>
    </source>
</evidence>
<accession>A0A084QKC4</accession>
<keyword evidence="3" id="KW-0238">DNA-binding</keyword>
<evidence type="ECO:0000313" key="9">
    <source>
        <dbReference type="Proteomes" id="UP000028524"/>
    </source>
</evidence>
<dbReference type="InterPro" id="IPR057072">
    <property type="entry name" value="bHLH_INO4"/>
</dbReference>
<dbReference type="InterPro" id="IPR036638">
    <property type="entry name" value="HLH_DNA-bd_sf"/>
</dbReference>
<dbReference type="SUPFAM" id="SSF47459">
    <property type="entry name" value="HLH, helix-loop-helix DNA-binding domain"/>
    <property type="match status" value="1"/>
</dbReference>
<dbReference type="Gene3D" id="4.10.280.10">
    <property type="entry name" value="Helix-loop-helix DNA-binding domain"/>
    <property type="match status" value="1"/>
</dbReference>
<dbReference type="GO" id="GO:0000981">
    <property type="term" value="F:DNA-binding transcription factor activity, RNA polymerase II-specific"/>
    <property type="evidence" value="ECO:0007669"/>
    <property type="project" value="TreeGrafter"/>
</dbReference>
<dbReference type="Pfam" id="PF23181">
    <property type="entry name" value="bHLH_INO4"/>
    <property type="match status" value="1"/>
</dbReference>
<evidence type="ECO:0000259" key="7">
    <source>
        <dbReference type="PROSITE" id="PS50888"/>
    </source>
</evidence>
<keyword evidence="9" id="KW-1185">Reference proteome</keyword>
<protein>
    <recommendedName>
        <fullName evidence="7">BHLH domain-containing protein</fullName>
    </recommendedName>
</protein>
<dbReference type="OMA" id="HQSHHEQ"/>
<dbReference type="Proteomes" id="UP000028524">
    <property type="component" value="Unassembled WGS sequence"/>
</dbReference>
<evidence type="ECO:0000256" key="5">
    <source>
        <dbReference type="ARBA" id="ARBA00023242"/>
    </source>
</evidence>
<proteinExistence type="predicted"/>
<dbReference type="InterPro" id="IPR011598">
    <property type="entry name" value="bHLH_dom"/>
</dbReference>
<dbReference type="PANTHER" id="PTHR15741">
    <property type="entry name" value="BASIC HELIX-LOOP-HELIX ZIP TRANSCRIPTION FACTOR"/>
    <property type="match status" value="1"/>
</dbReference>
<feature type="region of interest" description="Disordered" evidence="6">
    <location>
        <begin position="1"/>
        <end position="62"/>
    </location>
</feature>
<organism evidence="8 9">
    <name type="scientific">Stachybotrys chlorohalonatus (strain IBT 40285)</name>
    <dbReference type="NCBI Taxonomy" id="1283841"/>
    <lineage>
        <taxon>Eukaryota</taxon>
        <taxon>Fungi</taxon>
        <taxon>Dikarya</taxon>
        <taxon>Ascomycota</taxon>
        <taxon>Pezizomycotina</taxon>
        <taxon>Sordariomycetes</taxon>
        <taxon>Hypocreomycetidae</taxon>
        <taxon>Hypocreales</taxon>
        <taxon>Stachybotryaceae</taxon>
        <taxon>Stachybotrys</taxon>
    </lineage>
</organism>
<keyword evidence="2" id="KW-0805">Transcription regulation</keyword>
<reference evidence="8 9" key="1">
    <citation type="journal article" date="2014" name="BMC Genomics">
        <title>Comparative genome sequencing reveals chemotype-specific gene clusters in the toxigenic black mold Stachybotrys.</title>
        <authorList>
            <person name="Semeiks J."/>
            <person name="Borek D."/>
            <person name="Otwinowski Z."/>
            <person name="Grishin N.V."/>
        </authorList>
    </citation>
    <scope>NUCLEOTIDE SEQUENCE [LARGE SCALE GENOMIC DNA]</scope>
    <source>
        <strain evidence="8 9">IBT 40285</strain>
    </source>
</reference>
<feature type="compositionally biased region" description="Basic and acidic residues" evidence="6">
    <location>
        <begin position="44"/>
        <end position="62"/>
    </location>
</feature>
<dbReference type="PANTHER" id="PTHR15741:SF39">
    <property type="entry name" value="BHLH TRANSCRIPTION FACTOR (EUROFUNG)"/>
    <property type="match status" value="1"/>
</dbReference>
<evidence type="ECO:0000256" key="4">
    <source>
        <dbReference type="ARBA" id="ARBA00023163"/>
    </source>
</evidence>
<evidence type="ECO:0000313" key="8">
    <source>
        <dbReference type="EMBL" id="KFA64409.1"/>
    </source>
</evidence>
<dbReference type="SMART" id="SM00353">
    <property type="entry name" value="HLH"/>
    <property type="match status" value="1"/>
</dbReference>
<dbReference type="GO" id="GO:0005634">
    <property type="term" value="C:nucleus"/>
    <property type="evidence" value="ECO:0007669"/>
    <property type="project" value="UniProtKB-SubCell"/>
</dbReference>
<name>A0A084QKC4_STAC4</name>
<keyword evidence="5" id="KW-0539">Nucleus</keyword>
<dbReference type="GO" id="GO:0000978">
    <property type="term" value="F:RNA polymerase II cis-regulatory region sequence-specific DNA binding"/>
    <property type="evidence" value="ECO:0007669"/>
    <property type="project" value="TreeGrafter"/>
</dbReference>
<dbReference type="InterPro" id="IPR052207">
    <property type="entry name" value="Max-like/E-box_TFs"/>
</dbReference>
<sequence>MSQQQQGKMPRQDHQSHHEQGGYGASSYTPDELPEGGLQAKPPRLTEEEKKMNHIASERKRRDNIRAQFDRLAAIIPGCEGQARSEGLILSKAVDFSQYLIERRYELVSQIEALGGTVREDLRE</sequence>
<dbReference type="AlphaFoldDB" id="A0A084QKC4"/>
<dbReference type="GO" id="GO:0046983">
    <property type="term" value="F:protein dimerization activity"/>
    <property type="evidence" value="ECO:0007669"/>
    <property type="project" value="InterPro"/>
</dbReference>